<dbReference type="OrthoDB" id="9784166at2"/>
<dbReference type="NCBIfam" id="TIGR03725">
    <property type="entry name" value="T6A_YeaZ"/>
    <property type="match status" value="1"/>
</dbReference>
<dbReference type="Pfam" id="PF00814">
    <property type="entry name" value="TsaD"/>
    <property type="match status" value="1"/>
</dbReference>
<dbReference type="AlphaFoldDB" id="A0A1I3WE65"/>
<dbReference type="GO" id="GO:0005829">
    <property type="term" value="C:cytosol"/>
    <property type="evidence" value="ECO:0007669"/>
    <property type="project" value="TreeGrafter"/>
</dbReference>
<dbReference type="GO" id="GO:0002949">
    <property type="term" value="P:tRNA threonylcarbamoyladenosine modification"/>
    <property type="evidence" value="ECO:0007669"/>
    <property type="project" value="InterPro"/>
</dbReference>
<organism evidence="2 3">
    <name type="scientific">Marinilactibacillus piezotolerans</name>
    <dbReference type="NCBI Taxonomy" id="258723"/>
    <lineage>
        <taxon>Bacteria</taxon>
        <taxon>Bacillati</taxon>
        <taxon>Bacillota</taxon>
        <taxon>Bacilli</taxon>
        <taxon>Lactobacillales</taxon>
        <taxon>Carnobacteriaceae</taxon>
        <taxon>Marinilactibacillus</taxon>
    </lineage>
</organism>
<accession>A0A1I3WE65</accession>
<dbReference type="Proteomes" id="UP000199589">
    <property type="component" value="Unassembled WGS sequence"/>
</dbReference>
<name>A0A1I3WE65_9LACT</name>
<dbReference type="SUPFAM" id="SSF53067">
    <property type="entry name" value="Actin-like ATPase domain"/>
    <property type="match status" value="2"/>
</dbReference>
<dbReference type="InterPro" id="IPR000905">
    <property type="entry name" value="Gcp-like_dom"/>
</dbReference>
<dbReference type="InterPro" id="IPR022496">
    <property type="entry name" value="T6A_TsaB"/>
</dbReference>
<evidence type="ECO:0000313" key="2">
    <source>
        <dbReference type="EMBL" id="SFK05077.1"/>
    </source>
</evidence>
<dbReference type="CDD" id="cd24032">
    <property type="entry name" value="ASKHA_NBD_TsaB"/>
    <property type="match status" value="1"/>
</dbReference>
<keyword evidence="3" id="KW-1185">Reference proteome</keyword>
<dbReference type="RefSeq" id="WP_091896229.1">
    <property type="nucleotide sequence ID" value="NZ_FOSJ01000007.1"/>
</dbReference>
<reference evidence="3" key="1">
    <citation type="submission" date="2016-10" db="EMBL/GenBank/DDBJ databases">
        <authorList>
            <person name="Varghese N."/>
            <person name="Submissions S."/>
        </authorList>
    </citation>
    <scope>NUCLEOTIDE SEQUENCE [LARGE SCALE GENOMIC DNA]</scope>
    <source>
        <strain evidence="3">DSM 16108</strain>
    </source>
</reference>
<feature type="domain" description="Gcp-like" evidence="1">
    <location>
        <begin position="23"/>
        <end position="225"/>
    </location>
</feature>
<dbReference type="PANTHER" id="PTHR11735">
    <property type="entry name" value="TRNA N6-ADENOSINE THREONYLCARBAMOYLTRANSFERASE"/>
    <property type="match status" value="1"/>
</dbReference>
<dbReference type="EMBL" id="FOSJ01000007">
    <property type="protein sequence ID" value="SFK05077.1"/>
    <property type="molecule type" value="Genomic_DNA"/>
</dbReference>
<dbReference type="Gene3D" id="3.30.420.40">
    <property type="match status" value="2"/>
</dbReference>
<gene>
    <name evidence="2" type="ORF">SAMN04488569_100771</name>
</gene>
<evidence type="ECO:0000313" key="3">
    <source>
        <dbReference type="Proteomes" id="UP000199589"/>
    </source>
</evidence>
<sequence>MRILAMDTSNQSMSVAVIENKQILAEKTTNVKRNHSIQLMPTIEYVIKDANLTIDDIDRIAVAKGPGSYTGVRIAVTVAKTLAWTKGIELVGISSLKVMAGNAQQLKGSLIVPIMDARRGNVYTGLYTYQNEELIELERDKHISAEEWAKELASKHKTVQMIGTDLEKHLPLFKHCLKENLILLPSYQQLPRASVLAMLGAQAETIDIHTFVPEYAKLTEAEENWKEANPDDLGGSLVEKY</sequence>
<evidence type="ECO:0000259" key="1">
    <source>
        <dbReference type="Pfam" id="PF00814"/>
    </source>
</evidence>
<proteinExistence type="predicted"/>
<dbReference type="InterPro" id="IPR043129">
    <property type="entry name" value="ATPase_NBD"/>
</dbReference>
<protein>
    <submittedName>
        <fullName evidence="2">tRNA threonylcarbamoyladenosine biosynthesis protein TsaB</fullName>
    </submittedName>
</protein>
<dbReference type="PANTHER" id="PTHR11735:SF11">
    <property type="entry name" value="TRNA THREONYLCARBAMOYLADENOSINE BIOSYNTHESIS PROTEIN TSAB"/>
    <property type="match status" value="1"/>
</dbReference>